<dbReference type="PANTHER" id="PTHR11439">
    <property type="entry name" value="GAG-POL-RELATED RETROTRANSPOSON"/>
    <property type="match status" value="1"/>
</dbReference>
<reference evidence="2" key="1">
    <citation type="submission" date="2018-11" db="EMBL/GenBank/DDBJ databases">
        <authorList>
            <person name="Grassa J C."/>
        </authorList>
    </citation>
    <scope>NUCLEOTIDE SEQUENCE [LARGE SCALE GENOMIC DNA]</scope>
</reference>
<name>A0A803Q827_CANSA</name>
<accession>A0A803Q827</accession>
<reference evidence="2" key="2">
    <citation type="submission" date="2021-03" db="UniProtKB">
        <authorList>
            <consortium name="EnsemblPlants"/>
        </authorList>
    </citation>
    <scope>IDENTIFICATION</scope>
</reference>
<dbReference type="InterPro" id="IPR013103">
    <property type="entry name" value="RVT_2"/>
</dbReference>
<dbReference type="OMA" id="EYWPHEL"/>
<protein>
    <recommendedName>
        <fullName evidence="1">Reverse transcriptase Ty1/copia-type domain-containing protein</fullName>
    </recommendedName>
</protein>
<dbReference type="Proteomes" id="UP000596661">
    <property type="component" value="Chromosome 8"/>
</dbReference>
<dbReference type="PANTHER" id="PTHR11439:SF440">
    <property type="entry name" value="INTEGRASE CATALYTIC DOMAIN-CONTAINING PROTEIN"/>
    <property type="match status" value="1"/>
</dbReference>
<dbReference type="Gramene" id="evm.model.08.1244">
    <property type="protein sequence ID" value="cds.evm.model.08.1244"/>
    <property type="gene ID" value="evm.TU.08.1244"/>
</dbReference>
<dbReference type="InterPro" id="IPR043502">
    <property type="entry name" value="DNA/RNA_pol_sf"/>
</dbReference>
<keyword evidence="3" id="KW-1185">Reference proteome</keyword>
<dbReference type="EMBL" id="UZAU01000706">
    <property type="status" value="NOT_ANNOTATED_CDS"/>
    <property type="molecule type" value="Genomic_DNA"/>
</dbReference>
<dbReference type="Pfam" id="PF07727">
    <property type="entry name" value="RVT_2"/>
    <property type="match status" value="1"/>
</dbReference>
<evidence type="ECO:0000313" key="3">
    <source>
        <dbReference type="Proteomes" id="UP000596661"/>
    </source>
</evidence>
<dbReference type="EnsemblPlants" id="evm.model.08.1244">
    <property type="protein sequence ID" value="cds.evm.model.08.1244"/>
    <property type="gene ID" value="evm.TU.08.1244"/>
</dbReference>
<dbReference type="AlphaFoldDB" id="A0A803Q827"/>
<feature type="domain" description="Reverse transcriptase Ty1/copia-type" evidence="1">
    <location>
        <begin position="4"/>
        <end position="83"/>
    </location>
</feature>
<sequence length="233" mass="27195">MPVLIVYVDDIIVTGKHIEEIILIKEMLAKEFEVKDLDALRYFLGMEFARSKKGISVSQRKYTLDLLEETGMLGSKPSKTPIELRDKRKMFGGSPVDKERYQQLVGKLIYLSHTRPDIASAISLVGQYMHNPCQGHLNDVYRILRYLKQTLGNGLFFKKTIERKVEVFTDADWAGSIDDRKSTSGYCTLVWEQTAGLEYWPHELQELQQMELRAEQQHWLHYNQLNLLVHYRE</sequence>
<dbReference type="SUPFAM" id="SSF56672">
    <property type="entry name" value="DNA/RNA polymerases"/>
    <property type="match status" value="1"/>
</dbReference>
<organism evidence="2 3">
    <name type="scientific">Cannabis sativa</name>
    <name type="common">Hemp</name>
    <name type="synonym">Marijuana</name>
    <dbReference type="NCBI Taxonomy" id="3483"/>
    <lineage>
        <taxon>Eukaryota</taxon>
        <taxon>Viridiplantae</taxon>
        <taxon>Streptophyta</taxon>
        <taxon>Embryophyta</taxon>
        <taxon>Tracheophyta</taxon>
        <taxon>Spermatophyta</taxon>
        <taxon>Magnoliopsida</taxon>
        <taxon>eudicotyledons</taxon>
        <taxon>Gunneridae</taxon>
        <taxon>Pentapetalae</taxon>
        <taxon>rosids</taxon>
        <taxon>fabids</taxon>
        <taxon>Rosales</taxon>
        <taxon>Cannabaceae</taxon>
        <taxon>Cannabis</taxon>
    </lineage>
</organism>
<evidence type="ECO:0000313" key="2">
    <source>
        <dbReference type="EnsemblPlants" id="cds.evm.model.08.1244"/>
    </source>
</evidence>
<proteinExistence type="predicted"/>
<evidence type="ECO:0000259" key="1">
    <source>
        <dbReference type="Pfam" id="PF07727"/>
    </source>
</evidence>